<gene>
    <name evidence="1" type="ORF">JKF63_00234</name>
</gene>
<proteinExistence type="predicted"/>
<dbReference type="AlphaFoldDB" id="A0A836L0W4"/>
<dbReference type="KEGG" id="phet:94286363"/>
<evidence type="ECO:0000313" key="2">
    <source>
        <dbReference type="Proteomes" id="UP000674318"/>
    </source>
</evidence>
<keyword evidence="2" id="KW-1185">Reference proteome</keyword>
<protein>
    <submittedName>
        <fullName evidence="1">Uncharacterized protein</fullName>
    </submittedName>
</protein>
<organism evidence="1 2">
    <name type="scientific">Porcisia hertigi</name>
    <dbReference type="NCBI Taxonomy" id="2761500"/>
    <lineage>
        <taxon>Eukaryota</taxon>
        <taxon>Discoba</taxon>
        <taxon>Euglenozoa</taxon>
        <taxon>Kinetoplastea</taxon>
        <taxon>Metakinetoplastina</taxon>
        <taxon>Trypanosomatida</taxon>
        <taxon>Trypanosomatidae</taxon>
        <taxon>Leishmaniinae</taxon>
        <taxon>Porcisia</taxon>
    </lineage>
</organism>
<sequence>MHSTPVAQHGDGSTAHYSHAAASREYSEQCWHTKKDVLSLRIHPVSAHAMFRVPRVLSPDDLSLLPLRELELSADGELCSVTHNPRTDARAGSNDATRELKRIHEVVYSKRDTCRLKIQPARNLTIRRVLEEEEHCHDELLPPLTDVPSSTKISQPSGAMLVKGDKARRKKRCRTHEYVKADIMSLRLSPLKNYAVCRIS</sequence>
<accession>A0A836L0W4</accession>
<name>A0A836L0W4_9TRYP</name>
<dbReference type="OrthoDB" id="266734at2759"/>
<comment type="caution">
    <text evidence="1">The sequence shown here is derived from an EMBL/GenBank/DDBJ whole genome shotgun (WGS) entry which is preliminary data.</text>
</comment>
<reference evidence="1 2" key="1">
    <citation type="submission" date="2021-02" db="EMBL/GenBank/DDBJ databases">
        <title>Porcisia hertigi Genome sequencing and assembly.</title>
        <authorList>
            <person name="Almutairi H."/>
            <person name="Gatherer D."/>
        </authorList>
    </citation>
    <scope>NUCLEOTIDE SEQUENCE [LARGE SCALE GENOMIC DNA]</scope>
    <source>
        <strain evidence="1 2">C119</strain>
    </source>
</reference>
<dbReference type="EMBL" id="JAFJZO010000036">
    <property type="protein sequence ID" value="KAG5490115.1"/>
    <property type="molecule type" value="Genomic_DNA"/>
</dbReference>
<dbReference type="Proteomes" id="UP000674318">
    <property type="component" value="Unassembled WGS sequence"/>
</dbReference>
<evidence type="ECO:0000313" key="1">
    <source>
        <dbReference type="EMBL" id="KAG5490115.1"/>
    </source>
</evidence>
<dbReference type="RefSeq" id="XP_067752443.1">
    <property type="nucleotide sequence ID" value="XM_067896286.1"/>
</dbReference>
<dbReference type="GeneID" id="94286363"/>